<organism evidence="1 2">
    <name type="scientific">Cystoisospora suis</name>
    <dbReference type="NCBI Taxonomy" id="483139"/>
    <lineage>
        <taxon>Eukaryota</taxon>
        <taxon>Sar</taxon>
        <taxon>Alveolata</taxon>
        <taxon>Apicomplexa</taxon>
        <taxon>Conoidasida</taxon>
        <taxon>Coccidia</taxon>
        <taxon>Eucoccidiorida</taxon>
        <taxon>Eimeriorina</taxon>
        <taxon>Sarcocystidae</taxon>
        <taxon>Cystoisospora</taxon>
    </lineage>
</organism>
<protein>
    <submittedName>
        <fullName evidence="1">Uncharacterized protein</fullName>
    </submittedName>
</protein>
<dbReference type="Proteomes" id="UP000221165">
    <property type="component" value="Unassembled WGS sequence"/>
</dbReference>
<proteinExistence type="predicted"/>
<accession>A0A2C6KLF7</accession>
<sequence>VTAFGLSLTEGAFLISLETNEPRKILS</sequence>
<dbReference type="VEuPathDB" id="ToxoDB:CSUI_008207"/>
<evidence type="ECO:0000313" key="2">
    <source>
        <dbReference type="Proteomes" id="UP000221165"/>
    </source>
</evidence>
<keyword evidence="2" id="KW-1185">Reference proteome</keyword>
<reference evidence="1 2" key="1">
    <citation type="journal article" date="2017" name="Int. J. Parasitol.">
        <title>The genome of the protozoan parasite Cystoisospora suis and a reverse vaccinology approach to identify vaccine candidates.</title>
        <authorList>
            <person name="Palmieri N."/>
            <person name="Shrestha A."/>
            <person name="Ruttkowski B."/>
            <person name="Beck T."/>
            <person name="Vogl C."/>
            <person name="Tomley F."/>
            <person name="Blake D.P."/>
            <person name="Joachim A."/>
        </authorList>
    </citation>
    <scope>NUCLEOTIDE SEQUENCE [LARGE SCALE GENOMIC DNA]</scope>
    <source>
        <strain evidence="1 2">Wien I</strain>
    </source>
</reference>
<dbReference type="AlphaFoldDB" id="A0A2C6KLF7"/>
<comment type="caution">
    <text evidence="1">The sequence shown here is derived from an EMBL/GenBank/DDBJ whole genome shotgun (WGS) entry which is preliminary data.</text>
</comment>
<dbReference type="EMBL" id="MIGC01004520">
    <property type="protein sequence ID" value="PHJ17969.1"/>
    <property type="molecule type" value="Genomic_DNA"/>
</dbReference>
<name>A0A2C6KLF7_9APIC</name>
<evidence type="ECO:0000313" key="1">
    <source>
        <dbReference type="EMBL" id="PHJ17969.1"/>
    </source>
</evidence>
<gene>
    <name evidence="1" type="ORF">CSUI_008207</name>
</gene>
<feature type="non-terminal residue" evidence="1">
    <location>
        <position position="1"/>
    </location>
</feature>